<protein>
    <submittedName>
        <fullName evidence="1">Uncharacterized protein</fullName>
    </submittedName>
</protein>
<sequence length="455" mass="52412">MEIEFIGKNAIVNDSNVAFTFEVTETPRDFEGYRSNTDTLNWNNQQNIVGEWCIHPYGDTNNLPTIIKETVLQNHLAPGSLNKQANMLWGKGPKLYKEEFKEGELIYNWQEDAEIQEWLDSWEYEDYILKCVVDYNYLKGVFSKVYLKRGNRSGRTEAIAKLEHMQPDKARLATHIASLENHKPTHVVITDWAFKNVDSILSAKAYHKFDYKKPFAHKNSIFYSNMYSFCTEYYTIPELYGSLEWIKRSTAVPVIFKALTDNSINIKYHIQSPEYFWDQAERKINESCTKKGIEYKDSMLVEYQKKYLKKITAVLSGQDNVGKFLHTTLRLEVDGTNLLQHGWTIKEIDQNIKDYVTAQIKISERADHVLTGSTGVHSALANVGQQGKSDSGSEQYQALNNYLATSVDIPEMIILKAINYAIKANFPTKKLKLGFYHLGTKKMEDTSPQDRNPKT</sequence>
<organism evidence="1 2">
    <name type="scientific">Formosa undariae</name>
    <dbReference type="NCBI Taxonomy" id="1325436"/>
    <lineage>
        <taxon>Bacteria</taxon>
        <taxon>Pseudomonadati</taxon>
        <taxon>Bacteroidota</taxon>
        <taxon>Flavobacteriia</taxon>
        <taxon>Flavobacteriales</taxon>
        <taxon>Flavobacteriaceae</taxon>
        <taxon>Formosa</taxon>
    </lineage>
</organism>
<dbReference type="RefSeq" id="WP_382384773.1">
    <property type="nucleotide sequence ID" value="NZ_JBHMEZ010000032.1"/>
</dbReference>
<comment type="caution">
    <text evidence="1">The sequence shown here is derived from an EMBL/GenBank/DDBJ whole genome shotgun (WGS) entry which is preliminary data.</text>
</comment>
<dbReference type="EMBL" id="JBHMEZ010000032">
    <property type="protein sequence ID" value="MFB9055076.1"/>
    <property type="molecule type" value="Genomic_DNA"/>
</dbReference>
<dbReference type="Proteomes" id="UP001589605">
    <property type="component" value="Unassembled WGS sequence"/>
</dbReference>
<evidence type="ECO:0000313" key="1">
    <source>
        <dbReference type="EMBL" id="MFB9055076.1"/>
    </source>
</evidence>
<keyword evidence="2" id="KW-1185">Reference proteome</keyword>
<gene>
    <name evidence="1" type="ORF">ACFFVB_18490</name>
</gene>
<name>A0ABV5F6J2_9FLAO</name>
<evidence type="ECO:0000313" key="2">
    <source>
        <dbReference type="Proteomes" id="UP001589605"/>
    </source>
</evidence>
<reference evidence="1 2" key="1">
    <citation type="submission" date="2024-09" db="EMBL/GenBank/DDBJ databases">
        <authorList>
            <person name="Sun Q."/>
            <person name="Mori K."/>
        </authorList>
    </citation>
    <scope>NUCLEOTIDE SEQUENCE [LARGE SCALE GENOMIC DNA]</scope>
    <source>
        <strain evidence="1 2">CECT 8286</strain>
    </source>
</reference>
<accession>A0ABV5F6J2</accession>
<proteinExistence type="predicted"/>